<comment type="caution">
    <text evidence="2">The sequence shown here is derived from an EMBL/GenBank/DDBJ whole genome shotgun (WGS) entry which is preliminary data.</text>
</comment>
<feature type="compositionally biased region" description="Basic and acidic residues" evidence="1">
    <location>
        <begin position="174"/>
        <end position="183"/>
    </location>
</feature>
<feature type="region of interest" description="Disordered" evidence="1">
    <location>
        <begin position="383"/>
        <end position="409"/>
    </location>
</feature>
<feature type="compositionally biased region" description="Low complexity" evidence="1">
    <location>
        <begin position="388"/>
        <end position="399"/>
    </location>
</feature>
<sequence>MALIPMSVPLDMSNAIPGRIPKLAVRNRTKIQVNSSSEENNNEHRELPDRFSLQPDDRTYELSTSRSKHQRTDPRQCHSQTGKIPGKRKSAGVLGFLTLKEPSTSALEEFAEQERRKMANQRVLPGVSSQKLPDHVPKVNSKWDGLPQFKAEKDKTRASHERADRNSTKSVNSHHSDGSDRVQSHSAKHRPFGSLSSVPIGRRSQESSRNVAHNRRSGSQNQSPWSSRTSSQIHPAFRDRQEHSASPPGLYMADSNVGADQDSSSGPATPGSKVSEKLQPTIEGQSSSVGELFHFRTEDCEDGNVVEPYHETESAKTSHSGSIYEEAVTQTTLDEYINQQPQQTRKTNTHSDSGYVRNFSHVFKFFPLDGACASNKSIKLAPESRVCSSPPSSGTTTGSRPVDDASSKVESYQAAEARIVAPVVCLVQSKNEEVLPWEMYEPPPENQKSVASHTINNKHDSRKSKRFSSRIGRK</sequence>
<feature type="compositionally biased region" description="Basic and acidic residues" evidence="1">
    <location>
        <begin position="41"/>
        <end position="60"/>
    </location>
</feature>
<feature type="region of interest" description="Disordered" evidence="1">
    <location>
        <begin position="31"/>
        <end position="89"/>
    </location>
</feature>
<organism evidence="2 3">
    <name type="scientific">Pseudocercospora eumusae</name>
    <dbReference type="NCBI Taxonomy" id="321146"/>
    <lineage>
        <taxon>Eukaryota</taxon>
        <taxon>Fungi</taxon>
        <taxon>Dikarya</taxon>
        <taxon>Ascomycota</taxon>
        <taxon>Pezizomycotina</taxon>
        <taxon>Dothideomycetes</taxon>
        <taxon>Dothideomycetidae</taxon>
        <taxon>Mycosphaerellales</taxon>
        <taxon>Mycosphaerellaceae</taxon>
        <taxon>Pseudocercospora</taxon>
    </lineage>
</organism>
<proteinExistence type="predicted"/>
<accession>A0A139HYA3</accession>
<protein>
    <submittedName>
        <fullName evidence="2">Uncharacterized protein</fullName>
    </submittedName>
</protein>
<dbReference type="EMBL" id="LFZN01000002">
    <property type="protein sequence ID" value="KXT07461.1"/>
    <property type="molecule type" value="Genomic_DNA"/>
</dbReference>
<feature type="compositionally biased region" description="Basic residues" evidence="1">
    <location>
        <begin position="460"/>
        <end position="474"/>
    </location>
</feature>
<reference evidence="2 3" key="1">
    <citation type="submission" date="2015-07" db="EMBL/GenBank/DDBJ databases">
        <title>Comparative genomics of the Sigatoka disease complex on banana suggests a link between parallel evolutionary changes in Pseudocercospora fijiensis and Pseudocercospora eumusae and increased virulence on the banana host.</title>
        <authorList>
            <person name="Chang T.-C."/>
            <person name="Salvucci A."/>
            <person name="Crous P.W."/>
            <person name="Stergiopoulos I."/>
        </authorList>
    </citation>
    <scope>NUCLEOTIDE SEQUENCE [LARGE SCALE GENOMIC DNA]</scope>
    <source>
        <strain evidence="2 3">CBS 114824</strain>
    </source>
</reference>
<dbReference type="Proteomes" id="UP000070133">
    <property type="component" value="Unassembled WGS sequence"/>
</dbReference>
<name>A0A139HYA3_9PEZI</name>
<feature type="compositionally biased region" description="Polar residues" evidence="1">
    <location>
        <begin position="446"/>
        <end position="455"/>
    </location>
</feature>
<dbReference type="AlphaFoldDB" id="A0A139HYA3"/>
<feature type="region of interest" description="Disordered" evidence="1">
    <location>
        <begin position="438"/>
        <end position="474"/>
    </location>
</feature>
<evidence type="ECO:0000313" key="3">
    <source>
        <dbReference type="Proteomes" id="UP000070133"/>
    </source>
</evidence>
<feature type="compositionally biased region" description="Polar residues" evidence="1">
    <location>
        <begin position="207"/>
        <end position="233"/>
    </location>
</feature>
<gene>
    <name evidence="2" type="ORF">AC578_561</name>
</gene>
<evidence type="ECO:0000313" key="2">
    <source>
        <dbReference type="EMBL" id="KXT07461.1"/>
    </source>
</evidence>
<feature type="compositionally biased region" description="Basic and acidic residues" evidence="1">
    <location>
        <begin position="150"/>
        <end position="167"/>
    </location>
</feature>
<keyword evidence="3" id="KW-1185">Reference proteome</keyword>
<evidence type="ECO:0000256" key="1">
    <source>
        <dbReference type="SAM" id="MobiDB-lite"/>
    </source>
</evidence>
<dbReference type="OrthoDB" id="3646258at2759"/>
<feature type="region of interest" description="Disordered" evidence="1">
    <location>
        <begin position="120"/>
        <end position="291"/>
    </location>
</feature>